<dbReference type="InterPro" id="IPR003043">
    <property type="entry name" value="Uropor_MeTrfase_CS"/>
</dbReference>
<dbReference type="EC" id="2.1.1.133" evidence="11"/>
<evidence type="ECO:0000256" key="1">
    <source>
        <dbReference type="ARBA" id="ARBA00004953"/>
    </source>
</evidence>
<feature type="domain" description="Cobalamin synthesis G N-terminal" evidence="10">
    <location>
        <begin position="310"/>
        <end position="390"/>
    </location>
</feature>
<feature type="domain" description="Tetrapyrrole methylase" evidence="8">
    <location>
        <begin position="612"/>
        <end position="820"/>
    </location>
</feature>
<evidence type="ECO:0000256" key="2">
    <source>
        <dbReference type="ARBA" id="ARBA00005879"/>
    </source>
</evidence>
<reference evidence="11" key="1">
    <citation type="submission" date="2020-12" db="EMBL/GenBank/DDBJ databases">
        <title>Taurinivorans muris gen. nov., sp. nov., fundamental and realized metabolic niche of a ubiquitous sulfidogenic bacterium in the murine intestine.</title>
        <authorList>
            <person name="Ye H."/>
            <person name="Hanson B.T."/>
            <person name="Loy A."/>
        </authorList>
    </citation>
    <scope>NUCLEOTIDE SEQUENCE</scope>
    <source>
        <strain evidence="11">LT0009</strain>
    </source>
</reference>
<dbReference type="InterPro" id="IPR006363">
    <property type="entry name" value="Cbl_synth_CobJ/CibH_dom"/>
</dbReference>
<dbReference type="InterPro" id="IPR006362">
    <property type="entry name" value="Cbl_synth_CobM/CibF"/>
</dbReference>
<comment type="pathway">
    <text evidence="1">Cofactor biosynthesis; adenosylcobalamin biosynthesis.</text>
</comment>
<dbReference type="InterPro" id="IPR051810">
    <property type="entry name" value="Precorrin_MeTrfase"/>
</dbReference>
<dbReference type="SUPFAM" id="SSF159664">
    <property type="entry name" value="CobE/GbiG C-terminal domain-like"/>
    <property type="match status" value="1"/>
</dbReference>
<dbReference type="InterPro" id="IPR000878">
    <property type="entry name" value="4pyrrol_Mease"/>
</dbReference>
<dbReference type="InterPro" id="IPR021744">
    <property type="entry name" value="CbiG_N"/>
</dbReference>
<dbReference type="InterPro" id="IPR036518">
    <property type="entry name" value="CobE/GbiG_C_sf"/>
</dbReference>
<dbReference type="GO" id="GO:0046026">
    <property type="term" value="F:precorrin-4 C11-methyltransferase activity"/>
    <property type="evidence" value="ECO:0007669"/>
    <property type="project" value="UniProtKB-EC"/>
</dbReference>
<dbReference type="CDD" id="cd11641">
    <property type="entry name" value="Precorrin-4_C11-MT"/>
    <property type="match status" value="1"/>
</dbReference>
<evidence type="ECO:0000259" key="9">
    <source>
        <dbReference type="Pfam" id="PF01890"/>
    </source>
</evidence>
<sequence>MFMPVIQIVGAGPGAEDLITVRGMRVLERADFVLYAGSLVNPEILSYCGKDCIIKDSSSMNLEEQVEIMCAYAKQGKNVVRLHTGDPSLFGAINEQIRLLKQYGIAIKIIPGVSSVFAAAAELGIELTAPQISQSVVLTRTAGRTPMPEKEKASDFAKTGATLVFFLSTGNIAELMQDLHVNGGLPLDTPAAVVYRATWEEQQILHGTLEDIAQKADNAGFGRQALIFVGKTLQGNDNAAASKLYAKDFSHGYRNFLPREQFHGNCVLYAFSKQGLAKAKEIMQGLPCTLYSVYEDEKALPIEQNKIQALVQSLWSEFDAHVFIGATGIAVRCIAPCLTGKSLDPAVVACTDTGNYVTSLVSGHIGGANRLARKIARITGGQACISTATDTHGLTGIDEIAMFEQARMLNPQAIKSVNSALLHNKELLFIGNKEIFDKYFANTAVRHAAENPDNLPCIYWDDTPQKYHKETELCIETKAFVLGIGCKKNTAPELLQKALEQFLQEHSLTKAHIAKITSCTLKQKEEAILELARSLNVPLEFFTEEELDGIAVPNPSDSVEQKIGTKSVAEASCLLGAFRAKRLYAEKSRYENSVTFALARLPHAENTAQAVISVVGLGSGSHEHITPEAMDCIKTCDIIAGYAPYIDFIRTLIGNKPVIQNGMTGEMKRCEAAMQEAAKGKHVCMVCSGDPGILAMAGLILELRKNTAEFQNIDIQIHAGVTAANIAAASLGAPLQNGFCLISLSDLLVSKEEVLQNLLAAAKSALPISLYNPAGKKRRELLHKAIEIFITERGKSTLCAYVKNAGRETETKWIGTLQELPFDEIDMSTLVIIGSERTQFDGKYLYEARGYMDKYGNKE</sequence>
<dbReference type="SUPFAM" id="SSF159672">
    <property type="entry name" value="CbiG N-terminal domain-like"/>
    <property type="match status" value="1"/>
</dbReference>
<keyword evidence="6" id="KW-0949">S-adenosyl-L-methionine</keyword>
<dbReference type="InterPro" id="IPR014777">
    <property type="entry name" value="4pyrrole_Mease_sub1"/>
</dbReference>
<evidence type="ECO:0000259" key="8">
    <source>
        <dbReference type="Pfam" id="PF00590"/>
    </source>
</evidence>
<accession>A0ABY5Y2P9</accession>
<dbReference type="PANTHER" id="PTHR47036">
    <property type="entry name" value="COBALT-FACTOR III C(17)-METHYLTRANSFERASE-RELATED"/>
    <property type="match status" value="1"/>
</dbReference>
<evidence type="ECO:0000313" key="11">
    <source>
        <dbReference type="EMBL" id="UWX06470.1"/>
    </source>
</evidence>
<organism evidence="11 12">
    <name type="scientific">Taurinivorans muris</name>
    <dbReference type="NCBI Taxonomy" id="2787751"/>
    <lineage>
        <taxon>Bacteria</taxon>
        <taxon>Pseudomonadati</taxon>
        <taxon>Thermodesulfobacteriota</taxon>
        <taxon>Desulfovibrionia</taxon>
        <taxon>Desulfovibrionales</taxon>
        <taxon>Desulfovibrionaceae</taxon>
        <taxon>Taurinivorans</taxon>
    </lineage>
</organism>
<dbReference type="GO" id="GO:0032259">
    <property type="term" value="P:methylation"/>
    <property type="evidence" value="ECO:0007669"/>
    <property type="project" value="UniProtKB-KW"/>
</dbReference>
<dbReference type="Gene3D" id="3.30.420.180">
    <property type="entry name" value="CobE/GbiG C-terminal domain"/>
    <property type="match status" value="1"/>
</dbReference>
<dbReference type="Gene3D" id="3.30.950.10">
    <property type="entry name" value="Methyltransferase, Cobalt-precorrin-4 Transmethylase, Domain 2"/>
    <property type="match status" value="2"/>
</dbReference>
<dbReference type="InterPro" id="IPR035996">
    <property type="entry name" value="4pyrrol_Methylase_sf"/>
</dbReference>
<name>A0ABY5Y2P9_9BACT</name>
<evidence type="ECO:0000256" key="6">
    <source>
        <dbReference type="ARBA" id="ARBA00022691"/>
    </source>
</evidence>
<keyword evidence="4 7" id="KW-0489">Methyltransferase</keyword>
<dbReference type="CDD" id="cd11646">
    <property type="entry name" value="Precorrin_3B_C17_MT"/>
    <property type="match status" value="1"/>
</dbReference>
<evidence type="ECO:0000256" key="3">
    <source>
        <dbReference type="ARBA" id="ARBA00022573"/>
    </source>
</evidence>
<dbReference type="Pfam" id="PF01890">
    <property type="entry name" value="CbiG_C"/>
    <property type="match status" value="1"/>
</dbReference>
<evidence type="ECO:0000256" key="4">
    <source>
        <dbReference type="ARBA" id="ARBA00022603"/>
    </source>
</evidence>
<gene>
    <name evidence="11" type="primary">cobM</name>
    <name evidence="11" type="ORF">JBF11_03935</name>
</gene>
<keyword evidence="12" id="KW-1185">Reference proteome</keyword>
<dbReference type="InterPro" id="IPR038029">
    <property type="entry name" value="GbiG_N_sf"/>
</dbReference>
<dbReference type="PROSITE" id="PS00839">
    <property type="entry name" value="SUMT_1"/>
    <property type="match status" value="1"/>
</dbReference>
<proteinExistence type="inferred from homology"/>
<dbReference type="Gene3D" id="3.40.50.11220">
    <property type="match status" value="1"/>
</dbReference>
<comment type="similarity">
    <text evidence="2 7">Belongs to the precorrin methyltransferase family.</text>
</comment>
<dbReference type="SUPFAM" id="SSF53790">
    <property type="entry name" value="Tetrapyrrole methylase"/>
    <property type="match status" value="2"/>
</dbReference>
<keyword evidence="5 7" id="KW-0808">Transferase</keyword>
<keyword evidence="3" id="KW-0169">Cobalamin biosynthesis</keyword>
<evidence type="ECO:0000313" key="12">
    <source>
        <dbReference type="Proteomes" id="UP001058120"/>
    </source>
</evidence>
<feature type="domain" description="CobE/GbiG C-terminal" evidence="9">
    <location>
        <begin position="481"/>
        <end position="599"/>
    </location>
</feature>
<dbReference type="Gene3D" id="3.40.1010.10">
    <property type="entry name" value="Cobalt-precorrin-4 Transmethylase, Domain 1"/>
    <property type="match status" value="2"/>
</dbReference>
<dbReference type="EMBL" id="CP065938">
    <property type="protein sequence ID" value="UWX06470.1"/>
    <property type="molecule type" value="Genomic_DNA"/>
</dbReference>
<dbReference type="Pfam" id="PF00590">
    <property type="entry name" value="TP_methylase"/>
    <property type="match status" value="2"/>
</dbReference>
<dbReference type="InterPro" id="IPR002750">
    <property type="entry name" value="CobE/GbiG_C"/>
</dbReference>
<protein>
    <submittedName>
        <fullName evidence="11">Precorrin-4 C(11)-methyltransferase</fullName>
        <ecNumber evidence="11">2.1.1.133</ecNumber>
    </submittedName>
</protein>
<dbReference type="Pfam" id="PF11760">
    <property type="entry name" value="CbiG_N"/>
    <property type="match status" value="1"/>
</dbReference>
<evidence type="ECO:0000256" key="7">
    <source>
        <dbReference type="RuleBase" id="RU003960"/>
    </source>
</evidence>
<feature type="domain" description="Tetrapyrrole methylase" evidence="8">
    <location>
        <begin position="7"/>
        <end position="212"/>
    </location>
</feature>
<dbReference type="NCBIfam" id="TIGR01465">
    <property type="entry name" value="cobM_cbiF"/>
    <property type="match status" value="1"/>
</dbReference>
<dbReference type="InterPro" id="IPR014776">
    <property type="entry name" value="4pyrrole_Mease_sub2"/>
</dbReference>
<evidence type="ECO:0000259" key="10">
    <source>
        <dbReference type="Pfam" id="PF11760"/>
    </source>
</evidence>
<evidence type="ECO:0000256" key="5">
    <source>
        <dbReference type="ARBA" id="ARBA00022679"/>
    </source>
</evidence>
<dbReference type="PROSITE" id="PS00840">
    <property type="entry name" value="SUMT_2"/>
    <property type="match status" value="1"/>
</dbReference>
<dbReference type="PANTHER" id="PTHR47036:SF1">
    <property type="entry name" value="COBALT-FACTOR III C(17)-METHYLTRANSFERASE-RELATED"/>
    <property type="match status" value="1"/>
</dbReference>
<dbReference type="Proteomes" id="UP001058120">
    <property type="component" value="Chromosome"/>
</dbReference>